<dbReference type="Pfam" id="PF00995">
    <property type="entry name" value="Sec1"/>
    <property type="match status" value="1"/>
</dbReference>
<protein>
    <submittedName>
        <fullName evidence="2">Uncharacterized protein</fullName>
    </submittedName>
</protein>
<dbReference type="SUPFAM" id="SSF56815">
    <property type="entry name" value="Sec1/munc18-like (SM) proteins"/>
    <property type="match status" value="1"/>
</dbReference>
<sequence length="269" mass="29858">MSTFMKKFKTVHPEHVSLEAHINLADKVAQVTKLPSFLRNAQTQLDLVSTGHQSSAEAYIEELIGKRAPLTQVLRMMGLMSIVGGGIKQKQFDFLRSEIVQAYGFTTLLGLDNLNRAGIIIKRENRYSFSPICTAYDLIGQPVSAGSSISLPASMHFAYHGYAPLSVRLVEASIRSGWTTEPGKAKLGLVSGQSFSKNVRPGNNASQSKKRIVLVFFIGGITFAEISALRWLNKREDHDREYIIMTTHITNGHKMISAILGNCENRYEK</sequence>
<organism evidence="2">
    <name type="scientific">Spongospora subterranea</name>
    <dbReference type="NCBI Taxonomy" id="70186"/>
    <lineage>
        <taxon>Eukaryota</taxon>
        <taxon>Sar</taxon>
        <taxon>Rhizaria</taxon>
        <taxon>Endomyxa</taxon>
        <taxon>Phytomyxea</taxon>
        <taxon>Plasmodiophorida</taxon>
        <taxon>Plasmodiophoridae</taxon>
        <taxon>Spongospora</taxon>
    </lineage>
</organism>
<dbReference type="Gene3D" id="3.40.50.1910">
    <property type="match status" value="1"/>
</dbReference>
<evidence type="ECO:0000256" key="1">
    <source>
        <dbReference type="ARBA" id="ARBA00009884"/>
    </source>
</evidence>
<accession>A0A0H5R7R2</accession>
<dbReference type="Gene3D" id="1.25.40.850">
    <property type="match status" value="1"/>
</dbReference>
<evidence type="ECO:0000313" key="2">
    <source>
        <dbReference type="EMBL" id="CRZ10168.1"/>
    </source>
</evidence>
<dbReference type="InterPro" id="IPR027482">
    <property type="entry name" value="Sec1-like_dom2"/>
</dbReference>
<name>A0A0H5R7R2_9EUKA</name>
<dbReference type="InterPro" id="IPR043155">
    <property type="entry name" value="VPS33_dom3b"/>
</dbReference>
<proteinExistence type="inferred from homology"/>
<dbReference type="GO" id="GO:0016192">
    <property type="term" value="P:vesicle-mediated transport"/>
    <property type="evidence" value="ECO:0007669"/>
    <property type="project" value="InterPro"/>
</dbReference>
<dbReference type="PANTHER" id="PTHR11679">
    <property type="entry name" value="VESICLE PROTEIN SORTING-ASSOCIATED"/>
    <property type="match status" value="1"/>
</dbReference>
<reference evidence="2" key="1">
    <citation type="submission" date="2015-04" db="EMBL/GenBank/DDBJ databases">
        <title>The genome sequence of the plant pathogenic Rhizarian Plasmodiophora brassicae reveals insights in its biotrophic life cycle and the origin of chitin synthesis.</title>
        <authorList>
            <person name="Schwelm A."/>
            <person name="Fogelqvist J."/>
            <person name="Knaust A."/>
            <person name="Julke S."/>
            <person name="Lilja T."/>
            <person name="Dhandapani V."/>
            <person name="Bonilla-Rosso G."/>
            <person name="Karlsson M."/>
            <person name="Shevchenko A."/>
            <person name="Choi S.R."/>
            <person name="Kim H.G."/>
            <person name="Park J.Y."/>
            <person name="Lim Y.P."/>
            <person name="Ludwig-Muller J."/>
            <person name="Dixelius C."/>
        </authorList>
    </citation>
    <scope>NUCLEOTIDE SEQUENCE</scope>
    <source>
        <tissue evidence="2">Potato root galls</tissue>
    </source>
</reference>
<comment type="similarity">
    <text evidence="1">Belongs to the STXBP/unc-18/SEC1 family.</text>
</comment>
<dbReference type="EMBL" id="HACM01009726">
    <property type="protein sequence ID" value="CRZ10168.1"/>
    <property type="molecule type" value="Transcribed_RNA"/>
</dbReference>
<dbReference type="InterPro" id="IPR036045">
    <property type="entry name" value="Sec1-like_sf"/>
</dbReference>
<dbReference type="InterPro" id="IPR001619">
    <property type="entry name" value="Sec1-like"/>
</dbReference>
<dbReference type="AlphaFoldDB" id="A0A0H5R7R2"/>